<dbReference type="AlphaFoldDB" id="A0A0H1R6V4"/>
<accession>A0A0H1R6V4</accession>
<dbReference type="RefSeq" id="WP_047191432.1">
    <property type="nucleotide sequence ID" value="NZ_LCYG01000064.1"/>
</dbReference>
<dbReference type="EMBL" id="LCYG01000064">
    <property type="protein sequence ID" value="KLK90858.1"/>
    <property type="molecule type" value="Genomic_DNA"/>
</dbReference>
<keyword evidence="2" id="KW-1185">Reference proteome</keyword>
<dbReference type="Proteomes" id="UP000035489">
    <property type="component" value="Unassembled WGS sequence"/>
</dbReference>
<reference evidence="1 2" key="1">
    <citation type="submission" date="2015-05" db="EMBL/GenBank/DDBJ databases">
        <title>Draft genome sequence of Microvirga vignae strain BR3299, a novel nitrogen fixing bacteria isolated from Brazil semi-aired region.</title>
        <authorList>
            <person name="Zilli J.E."/>
            <person name="Passos S.R."/>
            <person name="Leite J."/>
            <person name="Baldani J.I."/>
            <person name="Xavier G.R."/>
            <person name="Rumjaneck N.G."/>
            <person name="Simoes-Araujo J.L."/>
        </authorList>
    </citation>
    <scope>NUCLEOTIDE SEQUENCE [LARGE SCALE GENOMIC DNA]</scope>
    <source>
        <strain evidence="1 2">BR3299</strain>
    </source>
</reference>
<proteinExistence type="predicted"/>
<name>A0A0H1R6V4_9HYPH</name>
<comment type="caution">
    <text evidence="1">The sequence shown here is derived from an EMBL/GenBank/DDBJ whole genome shotgun (WGS) entry which is preliminary data.</text>
</comment>
<protein>
    <submittedName>
        <fullName evidence="1">Uncharacterized protein</fullName>
    </submittedName>
</protein>
<dbReference type="OrthoDB" id="8020482at2"/>
<evidence type="ECO:0000313" key="1">
    <source>
        <dbReference type="EMBL" id="KLK90858.1"/>
    </source>
</evidence>
<sequence>MADLAQEYAHLILADRHLAEGRQRVADLVADIERLSRQGHDTTLAENLLTTFEQTLVQWEDHRVVILDAIARRERSAR</sequence>
<gene>
    <name evidence="1" type="ORF">AA309_23350</name>
</gene>
<evidence type="ECO:0000313" key="2">
    <source>
        <dbReference type="Proteomes" id="UP000035489"/>
    </source>
</evidence>
<organism evidence="1 2">
    <name type="scientific">Microvirga vignae</name>
    <dbReference type="NCBI Taxonomy" id="1225564"/>
    <lineage>
        <taxon>Bacteria</taxon>
        <taxon>Pseudomonadati</taxon>
        <taxon>Pseudomonadota</taxon>
        <taxon>Alphaproteobacteria</taxon>
        <taxon>Hyphomicrobiales</taxon>
        <taxon>Methylobacteriaceae</taxon>
        <taxon>Microvirga</taxon>
    </lineage>
</organism>